<sequence length="195" mass="22375">MNEDELDLFTQEFADVKPLRQDERVVRSKAPSLAADAVERRREAAVTGPQADNNILTEEGIAALDPWFVLDFKRPGIQNGVYRKLKQGKYDTEARLDLHRMRVVQARKAVFEFVEQALELGLRTVIIVHGRGERKAEKEQAAILKGCVNHWLRELDAVQAFHSAQPQHGGTGAVYILLRKNEIQKQVNRERFMRY</sequence>
<dbReference type="AlphaFoldDB" id="F3L4B4"/>
<keyword evidence="2" id="KW-1185">Reference proteome</keyword>
<dbReference type="RefSeq" id="WP_009576665.1">
    <property type="nucleotide sequence ID" value="NZ_AEIG01000078.1"/>
</dbReference>
<dbReference type="Proteomes" id="UP000005615">
    <property type="component" value="Unassembled WGS sequence"/>
</dbReference>
<dbReference type="OrthoDB" id="9808881at2"/>
<dbReference type="SUPFAM" id="SSF160443">
    <property type="entry name" value="SMR domain-like"/>
    <property type="match status" value="1"/>
</dbReference>
<protein>
    <submittedName>
        <fullName evidence="1">Uncharacterized protein</fullName>
    </submittedName>
</protein>
<dbReference type="InterPro" id="IPR047688">
    <property type="entry name" value="Endonuc_SmrA"/>
</dbReference>
<dbReference type="PANTHER" id="PTHR35562">
    <property type="entry name" value="DNA ENDONUCLEASE SMRA-RELATED"/>
    <property type="match status" value="1"/>
</dbReference>
<dbReference type="GO" id="GO:0004520">
    <property type="term" value="F:DNA endonuclease activity"/>
    <property type="evidence" value="ECO:0007669"/>
    <property type="project" value="TreeGrafter"/>
</dbReference>
<gene>
    <name evidence="1" type="ORF">IMCC3088_2515</name>
</gene>
<dbReference type="PROSITE" id="PS50828">
    <property type="entry name" value="SMR"/>
    <property type="match status" value="1"/>
</dbReference>
<dbReference type="eggNOG" id="COG2840">
    <property type="taxonomic scope" value="Bacteria"/>
</dbReference>
<dbReference type="SMART" id="SM00463">
    <property type="entry name" value="SMR"/>
    <property type="match status" value="1"/>
</dbReference>
<comment type="caution">
    <text evidence="1">The sequence shown here is derived from an EMBL/GenBank/DDBJ whole genome shotgun (WGS) entry which is preliminary data.</text>
</comment>
<dbReference type="STRING" id="2518989.IMCC3088_2515"/>
<dbReference type="Pfam" id="PF01713">
    <property type="entry name" value="Smr"/>
    <property type="match status" value="1"/>
</dbReference>
<dbReference type="Gene3D" id="3.30.1370.110">
    <property type="match status" value="1"/>
</dbReference>
<reference evidence="1 2" key="1">
    <citation type="journal article" date="2011" name="J. Bacteriol.">
        <title>Genome sequence of strain IMCC3088, a proteorhodopsin-containing marine bacterium belonging to the OM60/NOR5 clade.</title>
        <authorList>
            <person name="Jang Y."/>
            <person name="Oh H.M."/>
            <person name="Kang I."/>
            <person name="Lee K."/>
            <person name="Yang S.J."/>
            <person name="Cho J.C."/>
        </authorList>
    </citation>
    <scope>NUCLEOTIDE SEQUENCE [LARGE SCALE GENOMIC DNA]</scope>
    <source>
        <strain evidence="1 2">IMCC3088</strain>
    </source>
</reference>
<organism evidence="1 2">
    <name type="scientific">Aequoribacter fuscus</name>
    <dbReference type="NCBI Taxonomy" id="2518989"/>
    <lineage>
        <taxon>Bacteria</taxon>
        <taxon>Pseudomonadati</taxon>
        <taxon>Pseudomonadota</taxon>
        <taxon>Gammaproteobacteria</taxon>
        <taxon>Cellvibrionales</taxon>
        <taxon>Halieaceae</taxon>
        <taxon>Aequoribacter</taxon>
    </lineage>
</organism>
<dbReference type="EMBL" id="AEIG01000078">
    <property type="protein sequence ID" value="EGG28847.1"/>
    <property type="molecule type" value="Genomic_DNA"/>
</dbReference>
<dbReference type="InterPro" id="IPR036063">
    <property type="entry name" value="Smr_dom_sf"/>
</dbReference>
<dbReference type="PANTHER" id="PTHR35562:SF2">
    <property type="entry name" value="DNA ENDONUCLEASE SMRA-RELATED"/>
    <property type="match status" value="1"/>
</dbReference>
<evidence type="ECO:0000313" key="2">
    <source>
        <dbReference type="Proteomes" id="UP000005615"/>
    </source>
</evidence>
<proteinExistence type="predicted"/>
<dbReference type="InterPro" id="IPR002625">
    <property type="entry name" value="Smr_dom"/>
</dbReference>
<evidence type="ECO:0000313" key="1">
    <source>
        <dbReference type="EMBL" id="EGG28847.1"/>
    </source>
</evidence>
<accession>F3L4B4</accession>
<name>F3L4B4_9GAMM</name>
<dbReference type="NCBIfam" id="NF033154">
    <property type="entry name" value="endonuc_SmrA"/>
    <property type="match status" value="1"/>
</dbReference>